<sequence length="130" mass="14248">MANINLIDEAEAAEPVLSIYNDIKKTFGMDFVPGMFKAMANNPAYLEASWNRYKVIMGPGKLDRKTKEIIAVAVSTVNGCEYCINAHTAVLKKLGLGDAEITELMAVVDLFSGFNKLLDGLRVESDIFPT</sequence>
<comment type="caution">
    <text evidence="2">The sequence shown here is derived from an EMBL/GenBank/DDBJ whole genome shotgun (WGS) entry which is preliminary data.</text>
</comment>
<gene>
    <name evidence="2" type="ORF">B0F88_11139</name>
</gene>
<proteinExistence type="predicted"/>
<dbReference type="InterPro" id="IPR003779">
    <property type="entry name" value="CMD-like"/>
</dbReference>
<evidence type="ECO:0000313" key="2">
    <source>
        <dbReference type="EMBL" id="PPK68631.1"/>
    </source>
</evidence>
<dbReference type="EMBL" id="PTIY01000011">
    <property type="protein sequence ID" value="PPK68631.1"/>
    <property type="molecule type" value="Genomic_DNA"/>
</dbReference>
<organism evidence="2 3">
    <name type="scientific">Methylobacter tundripaludum</name>
    <dbReference type="NCBI Taxonomy" id="173365"/>
    <lineage>
        <taxon>Bacteria</taxon>
        <taxon>Pseudomonadati</taxon>
        <taxon>Pseudomonadota</taxon>
        <taxon>Gammaproteobacteria</taxon>
        <taxon>Methylococcales</taxon>
        <taxon>Methylococcaceae</taxon>
        <taxon>Methylobacter</taxon>
    </lineage>
</organism>
<dbReference type="OrthoDB" id="9808310at2"/>
<dbReference type="Pfam" id="PF02627">
    <property type="entry name" value="CMD"/>
    <property type="match status" value="1"/>
</dbReference>
<keyword evidence="2" id="KW-0560">Oxidoreductase</keyword>
<dbReference type="NCBIfam" id="TIGR00778">
    <property type="entry name" value="ahpD_dom"/>
    <property type="match status" value="1"/>
</dbReference>
<dbReference type="InterPro" id="IPR004675">
    <property type="entry name" value="AhpD_core"/>
</dbReference>
<feature type="domain" description="Carboxymuconolactone decarboxylase-like" evidence="1">
    <location>
        <begin position="43"/>
        <end position="123"/>
    </location>
</feature>
<dbReference type="RefSeq" id="WP_104424477.1">
    <property type="nucleotide sequence ID" value="NZ_PTIY01000011.1"/>
</dbReference>
<keyword evidence="2" id="KW-0575">Peroxidase</keyword>
<reference evidence="2 3" key="1">
    <citation type="submission" date="2018-02" db="EMBL/GenBank/DDBJ databases">
        <title>Subsurface microbial communities from deep shales in Ohio and West Virginia, USA.</title>
        <authorList>
            <person name="Wrighton K."/>
        </authorList>
    </citation>
    <scope>NUCLEOTIDE SEQUENCE [LARGE SCALE GENOMIC DNA]</scope>
    <source>
        <strain evidence="2 3">OWC-G53F</strain>
    </source>
</reference>
<dbReference type="PANTHER" id="PTHR35446">
    <property type="entry name" value="SI:CH211-175M2.5"/>
    <property type="match status" value="1"/>
</dbReference>
<dbReference type="AlphaFoldDB" id="A0A2S6GU33"/>
<name>A0A2S6GU33_9GAMM</name>
<dbReference type="SUPFAM" id="SSF69118">
    <property type="entry name" value="AhpD-like"/>
    <property type="match status" value="1"/>
</dbReference>
<dbReference type="PANTHER" id="PTHR35446:SF2">
    <property type="entry name" value="CARBOXYMUCONOLACTONE DECARBOXYLASE-LIKE DOMAIN-CONTAINING PROTEIN"/>
    <property type="match status" value="1"/>
</dbReference>
<dbReference type="Proteomes" id="UP000238071">
    <property type="component" value="Unassembled WGS sequence"/>
</dbReference>
<dbReference type="InterPro" id="IPR029032">
    <property type="entry name" value="AhpD-like"/>
</dbReference>
<keyword evidence="3" id="KW-1185">Reference proteome</keyword>
<accession>A0A2S6GU33</accession>
<protein>
    <submittedName>
        <fullName evidence="2">Putative peroxidase-related enzyme</fullName>
    </submittedName>
</protein>
<evidence type="ECO:0000313" key="3">
    <source>
        <dbReference type="Proteomes" id="UP000238071"/>
    </source>
</evidence>
<dbReference type="Gene3D" id="1.20.1290.10">
    <property type="entry name" value="AhpD-like"/>
    <property type="match status" value="1"/>
</dbReference>
<evidence type="ECO:0000259" key="1">
    <source>
        <dbReference type="Pfam" id="PF02627"/>
    </source>
</evidence>
<dbReference type="GO" id="GO:0051920">
    <property type="term" value="F:peroxiredoxin activity"/>
    <property type="evidence" value="ECO:0007669"/>
    <property type="project" value="InterPro"/>
</dbReference>